<evidence type="ECO:0000256" key="5">
    <source>
        <dbReference type="ARBA" id="ARBA00074219"/>
    </source>
</evidence>
<dbReference type="PANTHER" id="PTHR42715">
    <property type="entry name" value="BETA-GLUCOSIDASE"/>
    <property type="match status" value="1"/>
</dbReference>
<dbReference type="GO" id="GO:0008422">
    <property type="term" value="F:beta-glucosidase activity"/>
    <property type="evidence" value="ECO:0007669"/>
    <property type="project" value="UniProtKB-ARBA"/>
</dbReference>
<dbReference type="InterPro" id="IPR017853">
    <property type="entry name" value="GH"/>
</dbReference>
<dbReference type="PROSITE" id="PS00775">
    <property type="entry name" value="GLYCOSYL_HYDROL_F3"/>
    <property type="match status" value="1"/>
</dbReference>
<dbReference type="Proteomes" id="UP000619293">
    <property type="component" value="Unassembled WGS sequence"/>
</dbReference>
<dbReference type="PANTHER" id="PTHR42715:SF10">
    <property type="entry name" value="BETA-GLUCOSIDASE"/>
    <property type="match status" value="1"/>
</dbReference>
<dbReference type="GO" id="GO:0005975">
    <property type="term" value="P:carbohydrate metabolic process"/>
    <property type="evidence" value="ECO:0007669"/>
    <property type="project" value="InterPro"/>
</dbReference>
<comment type="similarity">
    <text evidence="1 6">Belongs to the glycosyl hydrolase 3 family.</text>
</comment>
<evidence type="ECO:0000256" key="1">
    <source>
        <dbReference type="ARBA" id="ARBA00005336"/>
    </source>
</evidence>
<dbReference type="PRINTS" id="PR00133">
    <property type="entry name" value="GLHYDRLASE3"/>
</dbReference>
<gene>
    <name evidence="8" type="ORF">Cch02nite_23210</name>
</gene>
<evidence type="ECO:0000256" key="2">
    <source>
        <dbReference type="ARBA" id="ARBA00022801"/>
    </source>
</evidence>
<name>A0A8J3JPU3_9ACTN</name>
<sequence length="743" mass="77943">MTTDAGSPPLTTAQQAALTSGGGFWHTTAVADLPQIMLTDGPHGVRKQVTGADHGGLLDSEPATCFPPAVALGSSWDPELVRCVGEALGDESRAMGVSVLLGPGINLKRSPLGGRNFEYYAEDPLLTGVLATEWVRGLQSRGVGASLKHFAVNSQETDRMRVSADVDERSLREMYLRAFQRVVQQAQPWTVMCSYNRINGVHASQDPWLLTRVLRDEWGFAGLVVSDWGAVVDRVAAVRAGLDLTMPGPDDTGDEALVRAVADGTLDPVALDTSAARVRALVERAVAALDPAATYDADAHHALAREAAGRGIVLLKNDGDLLPLPRHDVTIAVLGEHARTPRFQGGGSSQMNPTRLDDALTEITALAGGPVRFAAGYAPDGTADEQLAAEAVECARTADVAVVFIGTAQETEGADRESLELPAAQLALVERVLAANPRTVVVLSHGAVVLTTPWDRAVPALVEGWLLGQAGGGAIADVLFGVVNPSGRLTETIPLKLAHHPSHLDFPGEASHVRYGEGIHVGYRGFDAREQEVAYPFGFGLSYTTFAYGDATATVVDGGIEVRVPVTNTGSRDGREVVQVYASLPGSAVRRAPRELKGFANVAVAAGQTADVVIRIARDDLACWDPRLRRWAVEGGDYLLSVGASSRDLRTTVTVAVIGDDTRVPLSAESTLGEWLADPKGGQVLGQAFAAAAAQGGGGLAGMAADPQIFTFLSGVPLNRMAAFPGSPFTDEAVAQLVAAANS</sequence>
<dbReference type="SUPFAM" id="SSF52279">
    <property type="entry name" value="Beta-D-glucan exohydrolase, C-terminal domain"/>
    <property type="match status" value="1"/>
</dbReference>
<evidence type="ECO:0000259" key="7">
    <source>
        <dbReference type="SMART" id="SM01217"/>
    </source>
</evidence>
<accession>A0A8J3JPU3</accession>
<dbReference type="Gene3D" id="3.40.50.1700">
    <property type="entry name" value="Glycoside hydrolase family 3 C-terminal domain"/>
    <property type="match status" value="1"/>
</dbReference>
<dbReference type="Gene3D" id="2.60.40.10">
    <property type="entry name" value="Immunoglobulins"/>
    <property type="match status" value="1"/>
</dbReference>
<keyword evidence="2 6" id="KW-0378">Hydrolase</keyword>
<dbReference type="InterPro" id="IPR050288">
    <property type="entry name" value="Cellulose_deg_GH3"/>
</dbReference>
<comment type="function">
    <text evidence="4">Catalyzes the hydrolysis of a non-reducing terminal alpha-L-arabinopyranosidic linkage in ginsenoside Rb2 (alpha-L-arabinopyranosyl-(1-&gt;6)-alpha-D-glucopyranosyl) to release alpha-D-glucopyranosyl (Rd). It is not able to hydrolyze alpha-L-arabinofuranosyl-(1-&gt;6)-alpha-D-glucopyranosyl (Rc).</text>
</comment>
<keyword evidence="3" id="KW-0119">Carbohydrate metabolism</keyword>
<dbReference type="FunFam" id="2.60.40.10:FF:000495">
    <property type="entry name" value="Periplasmic beta-glucosidase"/>
    <property type="match status" value="1"/>
</dbReference>
<dbReference type="InterPro" id="IPR013783">
    <property type="entry name" value="Ig-like_fold"/>
</dbReference>
<evidence type="ECO:0000313" key="9">
    <source>
        <dbReference type="Proteomes" id="UP000619293"/>
    </source>
</evidence>
<keyword evidence="6" id="KW-0326">Glycosidase</keyword>
<dbReference type="SMART" id="SM01217">
    <property type="entry name" value="Fn3_like"/>
    <property type="match status" value="1"/>
</dbReference>
<dbReference type="InterPro" id="IPR036881">
    <property type="entry name" value="Glyco_hydro_3_C_sf"/>
</dbReference>
<dbReference type="RefSeq" id="WP_191838211.1">
    <property type="nucleotide sequence ID" value="NZ_BAAALB010000003.1"/>
</dbReference>
<evidence type="ECO:0000256" key="3">
    <source>
        <dbReference type="ARBA" id="ARBA00023277"/>
    </source>
</evidence>
<evidence type="ECO:0000313" key="8">
    <source>
        <dbReference type="EMBL" id="GIF88877.1"/>
    </source>
</evidence>
<dbReference type="InterPro" id="IPR019800">
    <property type="entry name" value="Glyco_hydro_3_AS"/>
</dbReference>
<dbReference type="InterPro" id="IPR002772">
    <property type="entry name" value="Glyco_hydro_3_C"/>
</dbReference>
<organism evidence="8 9">
    <name type="scientific">Catellatospora chokoriensis</name>
    <dbReference type="NCBI Taxonomy" id="310353"/>
    <lineage>
        <taxon>Bacteria</taxon>
        <taxon>Bacillati</taxon>
        <taxon>Actinomycetota</taxon>
        <taxon>Actinomycetes</taxon>
        <taxon>Micromonosporales</taxon>
        <taxon>Micromonosporaceae</taxon>
        <taxon>Catellatospora</taxon>
    </lineage>
</organism>
<dbReference type="InterPro" id="IPR026891">
    <property type="entry name" value="Fn3-like"/>
</dbReference>
<protein>
    <recommendedName>
        <fullName evidence="5">Exo-alpha-(1-&gt;6)-L-arabinopyranosidase</fullName>
    </recommendedName>
</protein>
<dbReference type="Pfam" id="PF14310">
    <property type="entry name" value="Fn3-like"/>
    <property type="match status" value="1"/>
</dbReference>
<dbReference type="Pfam" id="PF01915">
    <property type="entry name" value="Glyco_hydro_3_C"/>
    <property type="match status" value="1"/>
</dbReference>
<reference evidence="8 9" key="1">
    <citation type="submission" date="2021-01" db="EMBL/GenBank/DDBJ databases">
        <title>Whole genome shotgun sequence of Catellatospora chokoriensis NBRC 107358.</title>
        <authorList>
            <person name="Komaki H."/>
            <person name="Tamura T."/>
        </authorList>
    </citation>
    <scope>NUCLEOTIDE SEQUENCE [LARGE SCALE GENOMIC DNA]</scope>
    <source>
        <strain evidence="8 9">NBRC 107358</strain>
    </source>
</reference>
<comment type="caution">
    <text evidence="8">The sequence shown here is derived from an EMBL/GenBank/DDBJ whole genome shotgun (WGS) entry which is preliminary data.</text>
</comment>
<dbReference type="InterPro" id="IPR036962">
    <property type="entry name" value="Glyco_hydro_3_N_sf"/>
</dbReference>
<evidence type="ECO:0000256" key="4">
    <source>
        <dbReference type="ARBA" id="ARBA00058905"/>
    </source>
</evidence>
<evidence type="ECO:0000256" key="6">
    <source>
        <dbReference type="RuleBase" id="RU361161"/>
    </source>
</evidence>
<dbReference type="SUPFAM" id="SSF51445">
    <property type="entry name" value="(Trans)glycosidases"/>
    <property type="match status" value="1"/>
</dbReference>
<dbReference type="Gene3D" id="3.20.20.300">
    <property type="entry name" value="Glycoside hydrolase, family 3, N-terminal domain"/>
    <property type="match status" value="1"/>
</dbReference>
<dbReference type="InterPro" id="IPR001764">
    <property type="entry name" value="Glyco_hydro_3_N"/>
</dbReference>
<dbReference type="Pfam" id="PF00933">
    <property type="entry name" value="Glyco_hydro_3"/>
    <property type="match status" value="1"/>
</dbReference>
<proteinExistence type="inferred from homology"/>
<dbReference type="EMBL" id="BONG01000011">
    <property type="protein sequence ID" value="GIF88877.1"/>
    <property type="molecule type" value="Genomic_DNA"/>
</dbReference>
<dbReference type="AlphaFoldDB" id="A0A8J3JPU3"/>
<keyword evidence="9" id="KW-1185">Reference proteome</keyword>
<feature type="domain" description="Fibronectin type III-like" evidence="7">
    <location>
        <begin position="576"/>
        <end position="646"/>
    </location>
</feature>